<name>A0A8B2VJ99_CUTAC</name>
<comment type="caution">
    <text evidence="1">The sequence shown here is derived from an EMBL/GenBank/DDBJ whole genome shotgun (WGS) entry which is preliminary data.</text>
</comment>
<evidence type="ECO:0000313" key="2">
    <source>
        <dbReference type="Proteomes" id="UP000226191"/>
    </source>
</evidence>
<evidence type="ECO:0000313" key="1">
    <source>
        <dbReference type="EMBL" id="PGF36607.1"/>
    </source>
</evidence>
<reference evidence="1 2" key="1">
    <citation type="submission" date="2017-02" db="EMBL/GenBank/DDBJ databases">
        <title>Prevalence of linear plasmids in Cutibacterium acnes isolates obtained from cancerous prostatic tissue.</title>
        <authorList>
            <person name="Davidsson S."/>
            <person name="Bruggemann H."/>
        </authorList>
    </citation>
    <scope>NUCLEOTIDE SEQUENCE [LARGE SCALE GENOMIC DNA]</scope>
    <source>
        <strain evidence="1 2">11-78</strain>
    </source>
</reference>
<dbReference type="Proteomes" id="UP000226191">
    <property type="component" value="Unassembled WGS sequence"/>
</dbReference>
<dbReference type="InterPro" id="IPR006311">
    <property type="entry name" value="TAT_signal"/>
</dbReference>
<organism evidence="1 2">
    <name type="scientific">Cutibacterium acnes</name>
    <name type="common">Propionibacterium acnes</name>
    <dbReference type="NCBI Taxonomy" id="1747"/>
    <lineage>
        <taxon>Bacteria</taxon>
        <taxon>Bacillati</taxon>
        <taxon>Actinomycetota</taxon>
        <taxon>Actinomycetes</taxon>
        <taxon>Propionibacteriales</taxon>
        <taxon>Propionibacteriaceae</taxon>
        <taxon>Cutibacterium</taxon>
    </lineage>
</organism>
<dbReference type="OrthoDB" id="3711996at2"/>
<dbReference type="EMBL" id="MVCE01000001">
    <property type="protein sequence ID" value="PGF36607.1"/>
    <property type="molecule type" value="Genomic_DNA"/>
</dbReference>
<proteinExistence type="predicted"/>
<dbReference type="RefSeq" id="WP_002518957.1">
    <property type="nucleotide sequence ID" value="NZ_AP019664.1"/>
</dbReference>
<protein>
    <submittedName>
        <fullName evidence="1">Tat (Twin-arginine translocation) pathway signal sequence</fullName>
    </submittedName>
</protein>
<dbReference type="GeneID" id="92857114"/>
<dbReference type="AlphaFoldDB" id="A0A8B2VJ99"/>
<gene>
    <name evidence="1" type="ORF">B1B09_03070</name>
</gene>
<accession>A0A8B2VJ99</accession>
<sequence>MTMNTDRLITRRTVMSATCVATVAAMMSPAPTAEAKTDLGRPRVMWQQCVERALQCFPTGGGYHTGRNIPPGFRQTAWTGLDRAVRVTATGVCVDPYLATPSFCSSATYLLLLKSLELYEKTCGVMPPRKEWEYLKPYTVDHRPYPIQNDGVGAWGRANANGPGMAELAHELKIGTNLYIGTTGEYANLADRNEMFASIRRYDFMKIFWNDEIGKDERGHMVVVLGRSSHSNRSRHRVGTVRYWSSNGSHTDINGGYGIKCVSEDKIHRAVVTRVDRPWNVWNTEVMGPTDVCAPLAEIAADRNMTPDELKQLVEAKSCWPRRFSGSQGAHGRYVR</sequence>
<dbReference type="PROSITE" id="PS51318">
    <property type="entry name" value="TAT"/>
    <property type="match status" value="1"/>
</dbReference>